<dbReference type="RefSeq" id="WP_186975322.1">
    <property type="nucleotide sequence ID" value="NZ_JACOOH010000002.1"/>
</dbReference>
<proteinExistence type="predicted"/>
<reference evidence="1 2" key="1">
    <citation type="submission" date="2020-08" db="EMBL/GenBank/DDBJ databases">
        <title>Genome public.</title>
        <authorList>
            <person name="Liu C."/>
            <person name="Sun Q."/>
        </authorList>
    </citation>
    <scope>NUCLEOTIDE SEQUENCE [LARGE SCALE GENOMIC DNA]</scope>
    <source>
        <strain evidence="1 2">NSJ-56</strain>
    </source>
</reference>
<protein>
    <submittedName>
        <fullName evidence="1">Type II toxin-antitoxin system RelE/ParE family toxin</fullName>
    </submittedName>
</protein>
<dbReference type="EMBL" id="JACOOH010000002">
    <property type="protein sequence ID" value="MBC5620601.1"/>
    <property type="molecule type" value="Genomic_DNA"/>
</dbReference>
<dbReference type="Proteomes" id="UP000646484">
    <property type="component" value="Unassembled WGS sequence"/>
</dbReference>
<evidence type="ECO:0000313" key="2">
    <source>
        <dbReference type="Proteomes" id="UP000646484"/>
    </source>
</evidence>
<dbReference type="Pfam" id="PF06296">
    <property type="entry name" value="RelE"/>
    <property type="match status" value="1"/>
</dbReference>
<dbReference type="InterPro" id="IPR009387">
    <property type="entry name" value="HigB-2"/>
</dbReference>
<keyword evidence="2" id="KW-1185">Reference proteome</keyword>
<name>A0ABR7CY37_9BACT</name>
<evidence type="ECO:0000313" key="1">
    <source>
        <dbReference type="EMBL" id="MBC5620601.1"/>
    </source>
</evidence>
<accession>A0ABR7CY37</accession>
<organism evidence="1 2">
    <name type="scientific">Butyricimonas hominis</name>
    <dbReference type="NCBI Taxonomy" id="2763032"/>
    <lineage>
        <taxon>Bacteria</taxon>
        <taxon>Pseudomonadati</taxon>
        <taxon>Bacteroidota</taxon>
        <taxon>Bacteroidia</taxon>
        <taxon>Bacteroidales</taxon>
        <taxon>Odoribacteraceae</taxon>
        <taxon>Butyricimonas</taxon>
    </lineage>
</organism>
<sequence length="112" mass="12850">MNYKINILIGFAKEFKRLSKRYHSLRNDLIALQQELLEHPDSGIDLGKGLRKVRMAIRSKGKGKSHGARVITYTIILNVEEGVINLLYIYDKAEKENITGKELEALLKRHGF</sequence>
<gene>
    <name evidence="1" type="ORF">H8S64_05770</name>
</gene>
<dbReference type="PIRSF" id="PIRSF039032">
    <property type="entry name" value="HigB-2"/>
    <property type="match status" value="1"/>
</dbReference>
<comment type="caution">
    <text evidence="1">The sequence shown here is derived from an EMBL/GenBank/DDBJ whole genome shotgun (WGS) entry which is preliminary data.</text>
</comment>